<dbReference type="Pfam" id="PF03018">
    <property type="entry name" value="Dirigent"/>
    <property type="match status" value="1"/>
</dbReference>
<keyword evidence="5" id="KW-0732">Signal</keyword>
<dbReference type="InterPro" id="IPR044859">
    <property type="entry name" value="Allene_oxi_cyc_Dirigent"/>
</dbReference>
<feature type="signal peptide" evidence="5">
    <location>
        <begin position="1"/>
        <end position="26"/>
    </location>
</feature>
<evidence type="ECO:0000259" key="6">
    <source>
        <dbReference type="PROSITE" id="PS51752"/>
    </source>
</evidence>
<keyword evidence="4" id="KW-0430">Lectin</keyword>
<gene>
    <name evidence="7" type="ORF">U9M48_000940</name>
</gene>
<evidence type="ECO:0000256" key="2">
    <source>
        <dbReference type="ARBA" id="ARBA00011738"/>
    </source>
</evidence>
<dbReference type="AlphaFoldDB" id="A0AAQ3SCM9"/>
<dbReference type="Proteomes" id="UP001341281">
    <property type="component" value="Chromosome 01"/>
</dbReference>
<dbReference type="GO" id="GO:0048046">
    <property type="term" value="C:apoplast"/>
    <property type="evidence" value="ECO:0007669"/>
    <property type="project" value="UniProtKB-SubCell"/>
</dbReference>
<comment type="similarity">
    <text evidence="1 5">Belongs to the plant dirigent protein family.</text>
</comment>
<dbReference type="GO" id="GO:0030246">
    <property type="term" value="F:carbohydrate binding"/>
    <property type="evidence" value="ECO:0007669"/>
    <property type="project" value="UniProtKB-KW"/>
</dbReference>
<evidence type="ECO:0000256" key="3">
    <source>
        <dbReference type="ARBA" id="ARBA00022525"/>
    </source>
</evidence>
<reference evidence="7 8" key="1">
    <citation type="submission" date="2024-02" db="EMBL/GenBank/DDBJ databases">
        <title>High-quality chromosome-scale genome assembly of Pensacola bahiagrass (Paspalum notatum Flugge var. saurae).</title>
        <authorList>
            <person name="Vega J.M."/>
            <person name="Podio M."/>
            <person name="Orjuela J."/>
            <person name="Siena L.A."/>
            <person name="Pessino S.C."/>
            <person name="Combes M.C."/>
            <person name="Mariac C."/>
            <person name="Albertini E."/>
            <person name="Pupilli F."/>
            <person name="Ortiz J.P.A."/>
            <person name="Leblanc O."/>
        </authorList>
    </citation>
    <scope>NUCLEOTIDE SEQUENCE [LARGE SCALE GENOMIC DNA]</scope>
    <source>
        <strain evidence="7">R1</strain>
        <tissue evidence="7">Leaf</tissue>
    </source>
</reference>
<name>A0AAQ3SCM9_PASNO</name>
<dbReference type="InterPro" id="IPR036404">
    <property type="entry name" value="Jacalin-like_lectin_dom_sf"/>
</dbReference>
<keyword evidence="5" id="KW-0052">Apoplast</keyword>
<accession>A0AAQ3SCM9</accession>
<keyword evidence="3 5" id="KW-0964">Secreted</keyword>
<dbReference type="SUPFAM" id="SSF51101">
    <property type="entry name" value="Mannose-binding lectins"/>
    <property type="match status" value="1"/>
</dbReference>
<organism evidence="7 8">
    <name type="scientific">Paspalum notatum var. saurae</name>
    <dbReference type="NCBI Taxonomy" id="547442"/>
    <lineage>
        <taxon>Eukaryota</taxon>
        <taxon>Viridiplantae</taxon>
        <taxon>Streptophyta</taxon>
        <taxon>Embryophyta</taxon>
        <taxon>Tracheophyta</taxon>
        <taxon>Spermatophyta</taxon>
        <taxon>Magnoliopsida</taxon>
        <taxon>Liliopsida</taxon>
        <taxon>Poales</taxon>
        <taxon>Poaceae</taxon>
        <taxon>PACMAD clade</taxon>
        <taxon>Panicoideae</taxon>
        <taxon>Andropogonodae</taxon>
        <taxon>Paspaleae</taxon>
        <taxon>Paspalinae</taxon>
        <taxon>Paspalum</taxon>
    </lineage>
</organism>
<dbReference type="GO" id="GO:0009699">
    <property type="term" value="P:phenylpropanoid biosynthetic process"/>
    <property type="evidence" value="ECO:0007669"/>
    <property type="project" value="UniProtKB-ARBA"/>
</dbReference>
<evidence type="ECO:0000313" key="8">
    <source>
        <dbReference type="Proteomes" id="UP001341281"/>
    </source>
</evidence>
<evidence type="ECO:0000313" key="7">
    <source>
        <dbReference type="EMBL" id="WVZ49598.1"/>
    </source>
</evidence>
<dbReference type="Pfam" id="PF01419">
    <property type="entry name" value="Jacalin"/>
    <property type="match status" value="1"/>
</dbReference>
<dbReference type="EMBL" id="CP144745">
    <property type="protein sequence ID" value="WVZ49598.1"/>
    <property type="molecule type" value="Genomic_DNA"/>
</dbReference>
<feature type="chain" id="PRO_5042662986" description="Dirigent protein" evidence="5">
    <location>
        <begin position="27"/>
        <end position="334"/>
    </location>
</feature>
<feature type="domain" description="Jacalin-type lectin" evidence="6">
    <location>
        <begin position="193"/>
        <end position="334"/>
    </location>
</feature>
<keyword evidence="8" id="KW-1185">Reference proteome</keyword>
<dbReference type="InterPro" id="IPR004265">
    <property type="entry name" value="Dirigent"/>
</dbReference>
<dbReference type="CDD" id="cd09612">
    <property type="entry name" value="Jacalin"/>
    <property type="match status" value="1"/>
</dbReference>
<evidence type="ECO:0000256" key="4">
    <source>
        <dbReference type="ARBA" id="ARBA00022734"/>
    </source>
</evidence>
<dbReference type="InterPro" id="IPR001229">
    <property type="entry name" value="Jacalin-like_lectin_dom"/>
</dbReference>
<sequence length="334" mass="35789">MTSNIGLAFLVVSITLCSQCVPAAIAGTDPSYYQSGVCQNIPEKEHRFRLYMNQRRQGTPGANEKFVVTPDQTVGLYGTIVVDDFTIRDGPADNANLVARARGMHVADGRDEWNWLFCHSIMFTDSRFKGSSLKMLGDFHDEADGEWAIVGGTGQFAYARGVVTAKVIQPFTPPTGRTWELSIRAFALCISEMTKIGPWGGQGGTDCDIKSPPRSLQTVTIGYEDVIKSVAFSYTDEAGEKNAAGPWGGDSKLSVMITFAPSEVIKQVHGTTGTIGGDTVVTSLTLVSNLKIYGPFGKKSDGATFSSEVPDDRAIVGFFARAAASVHALGAYCA</sequence>
<comment type="function">
    <text evidence="5">Dirigent proteins impart stereoselectivity on the phenoxy radical-coupling reaction, yielding optically active lignans from two molecules of coniferyl alcohol in the biosynthesis of lignans, flavonolignans, and alkaloids and thus plays a central role in plant secondary metabolism.</text>
</comment>
<dbReference type="Gene3D" id="2.40.480.10">
    <property type="entry name" value="Allene oxide cyclase-like"/>
    <property type="match status" value="1"/>
</dbReference>
<evidence type="ECO:0000256" key="1">
    <source>
        <dbReference type="ARBA" id="ARBA00010746"/>
    </source>
</evidence>
<proteinExistence type="inferred from homology"/>
<dbReference type="PANTHER" id="PTHR46506">
    <property type="entry name" value="OS05G0143600 PROTEIN"/>
    <property type="match status" value="1"/>
</dbReference>
<dbReference type="SMART" id="SM00915">
    <property type="entry name" value="Jacalin"/>
    <property type="match status" value="1"/>
</dbReference>
<dbReference type="InterPro" id="IPR033734">
    <property type="entry name" value="Jacalin-like_lectin_dom_plant"/>
</dbReference>
<dbReference type="Gene3D" id="2.100.10.30">
    <property type="entry name" value="Jacalin-like lectin domain"/>
    <property type="match status" value="1"/>
</dbReference>
<comment type="subunit">
    <text evidence="2 5">Homodimer.</text>
</comment>
<dbReference type="PROSITE" id="PS51752">
    <property type="entry name" value="JACALIN_LECTIN"/>
    <property type="match status" value="1"/>
</dbReference>
<protein>
    <recommendedName>
        <fullName evidence="5">Dirigent protein</fullName>
    </recommendedName>
</protein>
<comment type="subcellular location">
    <subcellularLocation>
        <location evidence="5">Secreted</location>
        <location evidence="5">Extracellular space</location>
        <location evidence="5">Apoplast</location>
    </subcellularLocation>
</comment>
<evidence type="ECO:0000256" key="5">
    <source>
        <dbReference type="RuleBase" id="RU363099"/>
    </source>
</evidence>